<evidence type="ECO:0000313" key="9">
    <source>
        <dbReference type="Proteomes" id="UP000001593"/>
    </source>
</evidence>
<feature type="compositionally biased region" description="Polar residues" evidence="6">
    <location>
        <begin position="1"/>
        <end position="10"/>
    </location>
</feature>
<feature type="active site" description="Proton donor/acceptor" evidence="4">
    <location>
        <position position="359"/>
    </location>
</feature>
<accession>A7SNT5</accession>
<dbReference type="InterPro" id="IPR013078">
    <property type="entry name" value="His_Pase_superF_clade-1"/>
</dbReference>
<dbReference type="PANTHER" id="PTHR10606">
    <property type="entry name" value="6-PHOSPHOFRUCTO-2-KINASE/FRUCTOSE-2,6-BISPHOSPHATASE"/>
    <property type="match status" value="1"/>
</dbReference>
<feature type="binding site" evidence="5">
    <location>
        <position position="338"/>
    </location>
    <ligand>
        <name>substrate</name>
    </ligand>
</feature>
<dbReference type="EMBL" id="DS469724">
    <property type="protein sequence ID" value="EDO34619.1"/>
    <property type="molecule type" value="Genomic_DNA"/>
</dbReference>
<comment type="similarity">
    <text evidence="1">In the C-terminal section; belongs to the phosphoglycerate mutase family.</text>
</comment>
<dbReference type="Pfam" id="PF00300">
    <property type="entry name" value="His_Phos_1"/>
    <property type="match status" value="1"/>
</dbReference>
<dbReference type="HOGENOM" id="CLU_006383_1_1_1"/>
<evidence type="ECO:0000259" key="7">
    <source>
        <dbReference type="Pfam" id="PF01591"/>
    </source>
</evidence>
<dbReference type="OrthoDB" id="267323at2759"/>
<dbReference type="SUPFAM" id="SSF53254">
    <property type="entry name" value="Phosphoglycerate mutase-like"/>
    <property type="match status" value="1"/>
</dbReference>
<keyword evidence="9" id="KW-1185">Reference proteome</keyword>
<protein>
    <recommendedName>
        <fullName evidence="7">6-phosphofructo-2-kinase domain-containing protein</fullName>
    </recommendedName>
</protein>
<dbReference type="GO" id="GO:0004331">
    <property type="term" value="F:fructose-2,6-bisphosphate 2-phosphatase activity"/>
    <property type="evidence" value="ECO:0000318"/>
    <property type="project" value="GO_Central"/>
</dbReference>
<feature type="region of interest" description="Disordered" evidence="6">
    <location>
        <begin position="1"/>
        <end position="45"/>
    </location>
</feature>
<evidence type="ECO:0000256" key="4">
    <source>
        <dbReference type="PIRSR" id="PIRSR613078-1"/>
    </source>
</evidence>
<dbReference type="KEGG" id="nve:5505982"/>
<evidence type="ECO:0000256" key="3">
    <source>
        <dbReference type="ARBA" id="ARBA00022840"/>
    </source>
</evidence>
<dbReference type="SUPFAM" id="SSF52540">
    <property type="entry name" value="P-loop containing nucleoside triphosphate hydrolases"/>
    <property type="match status" value="1"/>
</dbReference>
<evidence type="ECO:0000256" key="6">
    <source>
        <dbReference type="SAM" id="MobiDB-lite"/>
    </source>
</evidence>
<dbReference type="Gene3D" id="3.40.50.1240">
    <property type="entry name" value="Phosphoglycerate mutase-like"/>
    <property type="match status" value="1"/>
</dbReference>
<gene>
    <name evidence="8" type="ORF">NEMVEDRAFT_v1g172607</name>
</gene>
<dbReference type="AlphaFoldDB" id="A7SNT5"/>
<dbReference type="GO" id="GO:0005829">
    <property type="term" value="C:cytosol"/>
    <property type="evidence" value="ECO:0000318"/>
    <property type="project" value="GO_Central"/>
</dbReference>
<dbReference type="GO" id="GO:0005524">
    <property type="term" value="F:ATP binding"/>
    <property type="evidence" value="ECO:0007669"/>
    <property type="project" value="UniProtKB-KW"/>
</dbReference>
<dbReference type="InterPro" id="IPR027417">
    <property type="entry name" value="P-loop_NTPase"/>
</dbReference>
<proteinExistence type="inferred from homology"/>
<dbReference type="eggNOG" id="KOG0234">
    <property type="taxonomic scope" value="Eukaryota"/>
</dbReference>
<dbReference type="PRINTS" id="PR00991">
    <property type="entry name" value="6PFRUCTKNASE"/>
</dbReference>
<feature type="compositionally biased region" description="Acidic residues" evidence="6">
    <location>
        <begin position="17"/>
        <end position="32"/>
    </location>
</feature>
<dbReference type="GO" id="GO:0003873">
    <property type="term" value="F:6-phosphofructo-2-kinase activity"/>
    <property type="evidence" value="ECO:0000318"/>
    <property type="project" value="GO_Central"/>
</dbReference>
<dbReference type="Gene3D" id="3.40.50.300">
    <property type="entry name" value="P-loop containing nucleotide triphosphate hydrolases"/>
    <property type="match status" value="1"/>
</dbReference>
<dbReference type="InParanoid" id="A7SNT5"/>
<dbReference type="CDD" id="cd07067">
    <property type="entry name" value="HP_PGM_like"/>
    <property type="match status" value="1"/>
</dbReference>
<evidence type="ECO:0000256" key="1">
    <source>
        <dbReference type="ARBA" id="ARBA00008408"/>
    </source>
</evidence>
<dbReference type="Proteomes" id="UP000001593">
    <property type="component" value="Unassembled WGS sequence"/>
</dbReference>
<feature type="binding site" evidence="5">
    <location>
        <begin position="359"/>
        <end position="362"/>
    </location>
    <ligand>
        <name>substrate</name>
    </ligand>
</feature>
<dbReference type="PANTHER" id="PTHR10606:SF44">
    <property type="entry name" value="6-PHOSPHOFRUCTO 2-KINASE_FRUCTOSE 2,6-BISPHOSPHATASE LONG FORM"/>
    <property type="match status" value="1"/>
</dbReference>
<organism evidence="8 9">
    <name type="scientific">Nematostella vectensis</name>
    <name type="common">Starlet sea anemone</name>
    <dbReference type="NCBI Taxonomy" id="45351"/>
    <lineage>
        <taxon>Eukaryota</taxon>
        <taxon>Metazoa</taxon>
        <taxon>Cnidaria</taxon>
        <taxon>Anthozoa</taxon>
        <taxon>Hexacorallia</taxon>
        <taxon>Actiniaria</taxon>
        <taxon>Edwardsiidae</taxon>
        <taxon>Nematostella</taxon>
    </lineage>
</organism>
<feature type="active site" description="Tele-phosphohistidine intermediate" evidence="4">
    <location>
        <position position="289"/>
    </location>
</feature>
<dbReference type="Pfam" id="PF01591">
    <property type="entry name" value="6PF2K"/>
    <property type="match status" value="1"/>
</dbReference>
<keyword evidence="3" id="KW-0067">ATP-binding</keyword>
<dbReference type="PIRSF" id="PIRSF000709">
    <property type="entry name" value="6PFK_2-Ptase"/>
    <property type="match status" value="1"/>
</dbReference>
<dbReference type="GO" id="GO:0006000">
    <property type="term" value="P:fructose metabolic process"/>
    <property type="evidence" value="ECO:0007669"/>
    <property type="project" value="InterPro"/>
</dbReference>
<feature type="domain" description="6-phosphofructo-2-kinase" evidence="7">
    <location>
        <begin position="67"/>
        <end position="280"/>
    </location>
</feature>
<dbReference type="SMART" id="SM00855">
    <property type="entry name" value="PGAM"/>
    <property type="match status" value="1"/>
</dbReference>
<dbReference type="InterPro" id="IPR013079">
    <property type="entry name" value="6Phosfructo_kin"/>
</dbReference>
<feature type="binding site" evidence="5">
    <location>
        <begin position="288"/>
        <end position="295"/>
    </location>
    <ligand>
        <name>substrate</name>
    </ligand>
</feature>
<reference evidence="8 9" key="1">
    <citation type="journal article" date="2007" name="Science">
        <title>Sea anemone genome reveals ancestral eumetazoan gene repertoire and genomic organization.</title>
        <authorList>
            <person name="Putnam N.H."/>
            <person name="Srivastava M."/>
            <person name="Hellsten U."/>
            <person name="Dirks B."/>
            <person name="Chapman J."/>
            <person name="Salamov A."/>
            <person name="Terry A."/>
            <person name="Shapiro H."/>
            <person name="Lindquist E."/>
            <person name="Kapitonov V.V."/>
            <person name="Jurka J."/>
            <person name="Genikhovich G."/>
            <person name="Grigoriev I.V."/>
            <person name="Lucas S.M."/>
            <person name="Steele R.E."/>
            <person name="Finnerty J.R."/>
            <person name="Technau U."/>
            <person name="Martindale M.Q."/>
            <person name="Rokhsar D.S."/>
        </authorList>
    </citation>
    <scope>NUCLEOTIDE SEQUENCE [LARGE SCALE GENOMIC DNA]</scope>
    <source>
        <strain evidence="9">CH2 X CH6</strain>
    </source>
</reference>
<evidence type="ECO:0000313" key="8">
    <source>
        <dbReference type="EMBL" id="EDO34619.1"/>
    </source>
</evidence>
<dbReference type="OMA" id="RCMYAYF"/>
<dbReference type="STRING" id="45351.A7SNT5"/>
<sequence>MSQMSTSSVEQEIYDILTEEEEDDESFEEETPSENGAQRKPRLKRKNTITPSDYKYKVDCALPEYTPRFVNVPTVIVLVGLPARGKTYMAKKLGRYLNWIGIQCKVFNVGEYRRKAVGMDKLHDFFKVDNQEAQAIRRQCAIDCLNDVSSWLDEGVQAAIFDATNTTRERRRMVLDYCRRRGYKTFFMESVCNNSEIVASNIKEVKVFSPDYKEVDKEQAFNDFKERIKHYQAAYEPLTMEDGDLSFIKIINAGEQYLVNNIDGYLQSKSVYFLMNLHVRKRSIYLVRHAECENNVHQLLGGDTDLTKRGDEFAQTLAAFINEQDIPDLKVWTSQLKRAVQTAKYIQHAPVEPWKALNEIDYGIYDGRPVSDLNTMGPDDIKARHKNMFIYRYPLGESYSDVCARLEPVIMELERQNNVVLIVHEAVMQIIMAYFTNHTPDEIPNLDIPLHTVFKLTPIAYGCRVERFPLEAPVSPASPEK</sequence>
<evidence type="ECO:0000256" key="5">
    <source>
        <dbReference type="PIRSR" id="PIRSR613078-2"/>
    </source>
</evidence>
<dbReference type="PhylomeDB" id="A7SNT5"/>
<name>A7SNT5_NEMVE</name>
<evidence type="ECO:0000256" key="2">
    <source>
        <dbReference type="ARBA" id="ARBA00022741"/>
    </source>
</evidence>
<dbReference type="GO" id="GO:0006003">
    <property type="term" value="P:fructose 2,6-bisphosphate metabolic process"/>
    <property type="evidence" value="ECO:0000318"/>
    <property type="project" value="GO_Central"/>
</dbReference>
<keyword evidence="2" id="KW-0547">Nucleotide-binding</keyword>
<dbReference type="FunFam" id="3.40.50.300:FF:000644">
    <property type="entry name" value="GpmB, Fructose-2,6-bisphosphatase"/>
    <property type="match status" value="1"/>
</dbReference>
<dbReference type="InterPro" id="IPR003094">
    <property type="entry name" value="6Pfruct_kin"/>
</dbReference>
<dbReference type="InterPro" id="IPR029033">
    <property type="entry name" value="His_PPase_superfam"/>
</dbReference>